<keyword evidence="5" id="KW-0540">Nuclease</keyword>
<evidence type="ECO:0000259" key="4">
    <source>
        <dbReference type="Pfam" id="PF01420"/>
    </source>
</evidence>
<dbReference type="Gene3D" id="3.90.220.20">
    <property type="entry name" value="DNA methylase specificity domains"/>
    <property type="match status" value="2"/>
</dbReference>
<dbReference type="Proteomes" id="UP000283946">
    <property type="component" value="Chromosome"/>
</dbReference>
<dbReference type="EMBL" id="CP028130">
    <property type="protein sequence ID" value="AZZ57191.1"/>
    <property type="molecule type" value="Genomic_DNA"/>
</dbReference>
<proteinExistence type="inferred from homology"/>
<dbReference type="KEGG" id="ria:C7V51_15920"/>
<dbReference type="SUPFAM" id="SSF116734">
    <property type="entry name" value="DNA methylase specificity domain"/>
    <property type="match status" value="2"/>
</dbReference>
<keyword evidence="3" id="KW-0238">DNA-binding</keyword>
<keyword evidence="2" id="KW-0680">Restriction system</keyword>
<accession>A0AAD1AIQ9</accession>
<evidence type="ECO:0000313" key="5">
    <source>
        <dbReference type="EMBL" id="AZZ57191.1"/>
    </source>
</evidence>
<dbReference type="GO" id="GO:0003677">
    <property type="term" value="F:DNA binding"/>
    <property type="evidence" value="ECO:0007669"/>
    <property type="project" value="UniProtKB-KW"/>
</dbReference>
<evidence type="ECO:0000256" key="3">
    <source>
        <dbReference type="ARBA" id="ARBA00023125"/>
    </source>
</evidence>
<dbReference type="InterPro" id="IPR052021">
    <property type="entry name" value="Type-I_RS_S_subunit"/>
</dbReference>
<evidence type="ECO:0000256" key="1">
    <source>
        <dbReference type="ARBA" id="ARBA00010923"/>
    </source>
</evidence>
<dbReference type="PANTHER" id="PTHR30408">
    <property type="entry name" value="TYPE-1 RESTRICTION ENZYME ECOKI SPECIFICITY PROTEIN"/>
    <property type="match status" value="1"/>
</dbReference>
<evidence type="ECO:0000313" key="6">
    <source>
        <dbReference type="Proteomes" id="UP000283946"/>
    </source>
</evidence>
<dbReference type="Pfam" id="PF01420">
    <property type="entry name" value="Methylase_S"/>
    <property type="match status" value="1"/>
</dbReference>
<dbReference type="InterPro" id="IPR000055">
    <property type="entry name" value="Restrct_endonuc_typeI_TRD"/>
</dbReference>
<keyword evidence="5" id="KW-0378">Hydrolase</keyword>
<dbReference type="PANTHER" id="PTHR30408:SF12">
    <property type="entry name" value="TYPE I RESTRICTION ENZYME MJAVIII SPECIFICITY SUBUNIT"/>
    <property type="match status" value="1"/>
</dbReference>
<keyword evidence="5" id="KW-0255">Endonuclease</keyword>
<dbReference type="RefSeq" id="WP_104266429.1">
    <property type="nucleotide sequence ID" value="NZ_CP028130.1"/>
</dbReference>
<sequence>MKSARLGDVALIQRQSVDPSKIDPNTIYIGLEHLERGGRIIGHDTVGNAELASSKFIFSARHLLYSKLRPNLGKISRPNFSGVCSTDILPVLPGSQLNRDYLAHYLAQPSMVNFASSRAAGANLPRLSPATLDEFEIPLPPLEEQRRIAAILDHTDALRAKRRQVLTHLDSLAHALFNEALKASTACDTALGDVARFAGGASLPPGEPFAGQPGGTLLMKVSDMNSSGNERTILKTALWTDRAVPASSTVEAGAVVLPKRGASIATNKKRVVTRRTTLDPNLMGVTPINDRLTSDYIFAWLNAFDLASITSGSSVPQLNKQDLAPLLFPLPSRADQLQFSARIGPVELARTRSQLSLAIADKLFASLQKRAFRGEI</sequence>
<dbReference type="GO" id="GO:0004519">
    <property type="term" value="F:endonuclease activity"/>
    <property type="evidence" value="ECO:0007669"/>
    <property type="project" value="UniProtKB-KW"/>
</dbReference>
<reference evidence="5 6" key="1">
    <citation type="submission" date="2018-03" db="EMBL/GenBank/DDBJ databases">
        <title>Bacteriophage NCPPB3778 and a type I-E CRISPR drive the evolution of the US Biological Select Agent, Rathayibacter toxicus.</title>
        <authorList>
            <person name="Davis E.W.II."/>
            <person name="Tabima J.F."/>
            <person name="Weisberg A.J."/>
            <person name="Dantas Lopes L."/>
            <person name="Wiseman M.S."/>
            <person name="Wiseman M.S."/>
            <person name="Pupko T."/>
            <person name="Belcher M.S."/>
            <person name="Sechler A.J."/>
            <person name="Tancos M.A."/>
            <person name="Schroeder B.K."/>
            <person name="Murray T.D."/>
            <person name="Luster D.G."/>
            <person name="Schneider W.L."/>
            <person name="Rogers E."/>
            <person name="Andreote F.D."/>
            <person name="Grunwald N.J."/>
            <person name="Putnam M.L."/>
            <person name="Chang J.H."/>
        </authorList>
    </citation>
    <scope>NUCLEOTIDE SEQUENCE [LARGE SCALE GENOMIC DNA]</scope>
    <source>
        <strain evidence="5 6">NCCPB 2253</strain>
    </source>
</reference>
<organism evidence="5 6">
    <name type="scientific">Rathayibacter iranicus</name>
    <dbReference type="NCBI Taxonomy" id="59737"/>
    <lineage>
        <taxon>Bacteria</taxon>
        <taxon>Bacillati</taxon>
        <taxon>Actinomycetota</taxon>
        <taxon>Actinomycetes</taxon>
        <taxon>Micrococcales</taxon>
        <taxon>Microbacteriaceae</taxon>
        <taxon>Rathayibacter</taxon>
    </lineage>
</organism>
<gene>
    <name evidence="5" type="ORF">C7V51_15920</name>
</gene>
<protein>
    <submittedName>
        <fullName evidence="5">Restriction endonuclease subunit S</fullName>
    </submittedName>
</protein>
<comment type="similarity">
    <text evidence="1">Belongs to the type-I restriction system S methylase family.</text>
</comment>
<dbReference type="InterPro" id="IPR044946">
    <property type="entry name" value="Restrct_endonuc_typeI_TRD_sf"/>
</dbReference>
<dbReference type="GO" id="GO:0009307">
    <property type="term" value="P:DNA restriction-modification system"/>
    <property type="evidence" value="ECO:0007669"/>
    <property type="project" value="UniProtKB-KW"/>
</dbReference>
<feature type="domain" description="Type I restriction modification DNA specificity" evidence="4">
    <location>
        <begin position="4"/>
        <end position="166"/>
    </location>
</feature>
<evidence type="ECO:0000256" key="2">
    <source>
        <dbReference type="ARBA" id="ARBA00022747"/>
    </source>
</evidence>
<dbReference type="AlphaFoldDB" id="A0AAD1AIQ9"/>
<name>A0AAD1AIQ9_9MICO</name>
<dbReference type="REBASE" id="296431">
    <property type="entry name" value="S.Rir2253ORF15925P"/>
</dbReference>